<proteinExistence type="predicted"/>
<evidence type="ECO:0000256" key="5">
    <source>
        <dbReference type="ARBA" id="ARBA00023136"/>
    </source>
</evidence>
<evidence type="ECO:0000256" key="2">
    <source>
        <dbReference type="ARBA" id="ARBA00022475"/>
    </source>
</evidence>
<dbReference type="AlphaFoldDB" id="A0A1H4F3C7"/>
<evidence type="ECO:0000256" key="1">
    <source>
        <dbReference type="ARBA" id="ARBA00004651"/>
    </source>
</evidence>
<dbReference type="STRING" id="571932.SAMN05421743_110108"/>
<keyword evidence="4 6" id="KW-1133">Transmembrane helix</keyword>
<dbReference type="Pfam" id="PF04172">
    <property type="entry name" value="LrgB"/>
    <property type="match status" value="1"/>
</dbReference>
<feature type="transmembrane region" description="Helical" evidence="6">
    <location>
        <begin position="94"/>
        <end position="115"/>
    </location>
</feature>
<evidence type="ECO:0000313" key="7">
    <source>
        <dbReference type="EMBL" id="SEA91824.1"/>
    </source>
</evidence>
<evidence type="ECO:0000256" key="3">
    <source>
        <dbReference type="ARBA" id="ARBA00022692"/>
    </source>
</evidence>
<protein>
    <submittedName>
        <fullName evidence="7">Putative effector of murein hydrolase</fullName>
    </submittedName>
</protein>
<dbReference type="OrthoDB" id="9811701at2"/>
<keyword evidence="5 6" id="KW-0472">Membrane</keyword>
<accession>A0A1H4F3C7</accession>
<evidence type="ECO:0000256" key="6">
    <source>
        <dbReference type="SAM" id="Phobius"/>
    </source>
</evidence>
<feature type="transmembrane region" description="Helical" evidence="6">
    <location>
        <begin position="6"/>
        <end position="27"/>
    </location>
</feature>
<keyword evidence="7" id="KW-0378">Hydrolase</keyword>
<dbReference type="PANTHER" id="PTHR30249">
    <property type="entry name" value="PUTATIVE SEROTONIN TRANSPORTER"/>
    <property type="match status" value="1"/>
</dbReference>
<dbReference type="EMBL" id="FNQR01000010">
    <property type="protein sequence ID" value="SEA91824.1"/>
    <property type="molecule type" value="Genomic_DNA"/>
</dbReference>
<reference evidence="7 8" key="1">
    <citation type="submission" date="2016-10" db="EMBL/GenBank/DDBJ databases">
        <authorList>
            <person name="de Groot N.N."/>
        </authorList>
    </citation>
    <scope>NUCLEOTIDE SEQUENCE [LARGE SCALE GENOMIC DNA]</scope>
    <source>
        <strain evidence="7 8">CCM7597</strain>
    </source>
</reference>
<dbReference type="GO" id="GO:0016787">
    <property type="term" value="F:hydrolase activity"/>
    <property type="evidence" value="ECO:0007669"/>
    <property type="project" value="UniProtKB-KW"/>
</dbReference>
<organism evidence="7 8">
    <name type="scientific">Thalassobacillus cyri</name>
    <dbReference type="NCBI Taxonomy" id="571932"/>
    <lineage>
        <taxon>Bacteria</taxon>
        <taxon>Bacillati</taxon>
        <taxon>Bacillota</taxon>
        <taxon>Bacilli</taxon>
        <taxon>Bacillales</taxon>
        <taxon>Bacillaceae</taxon>
        <taxon>Thalassobacillus</taxon>
    </lineage>
</organism>
<feature type="transmembrane region" description="Helical" evidence="6">
    <location>
        <begin position="135"/>
        <end position="160"/>
    </location>
</feature>
<evidence type="ECO:0000256" key="4">
    <source>
        <dbReference type="ARBA" id="ARBA00022989"/>
    </source>
</evidence>
<name>A0A1H4F3C7_9BACI</name>
<feature type="transmembrane region" description="Helical" evidence="6">
    <location>
        <begin position="61"/>
        <end position="82"/>
    </location>
</feature>
<dbReference type="Proteomes" id="UP000198584">
    <property type="component" value="Unassembled WGS sequence"/>
</dbReference>
<keyword evidence="8" id="KW-1185">Reference proteome</keyword>
<evidence type="ECO:0000313" key="8">
    <source>
        <dbReference type="Proteomes" id="UP000198584"/>
    </source>
</evidence>
<dbReference type="PANTHER" id="PTHR30249:SF17">
    <property type="entry name" value="HOLIN-LIKE PROTEIN CIDB"/>
    <property type="match status" value="1"/>
</dbReference>
<feature type="transmembrane region" description="Helical" evidence="6">
    <location>
        <begin position="34"/>
        <end position="55"/>
    </location>
</feature>
<dbReference type="GO" id="GO:0005886">
    <property type="term" value="C:plasma membrane"/>
    <property type="evidence" value="ECO:0007669"/>
    <property type="project" value="UniProtKB-SubCell"/>
</dbReference>
<dbReference type="InterPro" id="IPR007300">
    <property type="entry name" value="CidB/LrgB"/>
</dbReference>
<keyword evidence="3 6" id="KW-0812">Transmembrane</keyword>
<gene>
    <name evidence="7" type="ORF">SAMN05421743_110108</name>
</gene>
<dbReference type="RefSeq" id="WP_093045423.1">
    <property type="nucleotide sequence ID" value="NZ_FNQR01000010.1"/>
</dbReference>
<sequence length="229" mass="24961">MTMFIGNVLLCLVTTIVCYYICLKFYLKYKKGWLNPLYTASFLLILLILVCPIQVDSYKEGSTIFNYLLQFAVVTLAVPLYKQWSFLKKNYKKIFIGVICGTSLGVITVLGMSQIFHLQEQLLASLIPRSVTLPIALTVSSGLGGLSSTTVLFVVISALISLTIGPKLLNKLGIRSKSAKGLAMGTSAQMLGATRSLVWGEEEGAMGSIAMTISALFLSVLVPVFSYFT</sequence>
<comment type="subcellular location">
    <subcellularLocation>
        <location evidence="1">Cell membrane</location>
        <topology evidence="1">Multi-pass membrane protein</topology>
    </subcellularLocation>
</comment>
<keyword evidence="2" id="KW-1003">Cell membrane</keyword>
<feature type="transmembrane region" description="Helical" evidence="6">
    <location>
        <begin position="205"/>
        <end position="228"/>
    </location>
</feature>